<dbReference type="AlphaFoldDB" id="A0A8J6NNE0"/>
<dbReference type="PROSITE" id="PS51257">
    <property type="entry name" value="PROKAR_LIPOPROTEIN"/>
    <property type="match status" value="1"/>
</dbReference>
<accession>A0A8J6NNE0</accession>
<dbReference type="SUPFAM" id="SSF53474">
    <property type="entry name" value="alpha/beta-Hydrolases"/>
    <property type="match status" value="1"/>
</dbReference>
<evidence type="ECO:0000313" key="3">
    <source>
        <dbReference type="EMBL" id="MBC8335349.1"/>
    </source>
</evidence>
<feature type="compositionally biased region" description="Pro residues" evidence="1">
    <location>
        <begin position="32"/>
        <end position="44"/>
    </location>
</feature>
<reference evidence="3 4" key="1">
    <citation type="submission" date="2020-08" db="EMBL/GenBank/DDBJ databases">
        <title>Bridging the membrane lipid divide: bacteria of the FCB group superphylum have the potential to synthesize archaeal ether lipids.</title>
        <authorList>
            <person name="Villanueva L."/>
            <person name="Von Meijenfeldt F.A.B."/>
            <person name="Westbye A.B."/>
            <person name="Yadav S."/>
            <person name="Hopmans E.C."/>
            <person name="Dutilh B.E."/>
            <person name="Sinninghe Damste J.S."/>
        </authorList>
    </citation>
    <scope>NUCLEOTIDE SEQUENCE [LARGE SCALE GENOMIC DNA]</scope>
    <source>
        <strain evidence="3">NIOZ-UU36</strain>
    </source>
</reference>
<name>A0A8J6NNE0_9CHLR</name>
<proteinExistence type="predicted"/>
<protein>
    <recommendedName>
        <fullName evidence="5">Alpha/beta hydrolase</fullName>
    </recommendedName>
</protein>
<evidence type="ECO:0000256" key="1">
    <source>
        <dbReference type="SAM" id="MobiDB-lite"/>
    </source>
</evidence>
<sequence length="301" mass="31736">MKTKYPFCIVLLLALVLASCGGGAPVPEASDAPPPVEDAPPPALEPSVDPEPTAVPEPDFVPLPPDAQRMEFEASDGASLVGYYYPASVPDAPVVVLMHWAGGDQTDWQNNGMIAWLQNRGVGGIQKSSRQSAIYPVMPEDTSFAVFTFDFRGFGESSGSFSRDGGLLDAKTAYEFVKTIEGVDPSRIAGIGSSIGSDGVVDGCAEGCLGALSLSPGSYLTLTYSDEVKRLDAEKKPVTCIASEGDGTSAAACNSAAGTYYKTVIYPGRDHGDELLQQPNIPEGIGQVILDWLMIVFEMDV</sequence>
<feature type="region of interest" description="Disordered" evidence="1">
    <location>
        <begin position="27"/>
        <end position="54"/>
    </location>
</feature>
<feature type="signal peptide" evidence="2">
    <location>
        <begin position="1"/>
        <end position="24"/>
    </location>
</feature>
<evidence type="ECO:0000313" key="4">
    <source>
        <dbReference type="Proteomes" id="UP000614469"/>
    </source>
</evidence>
<organism evidence="3 4">
    <name type="scientific">Candidatus Desulfolinea nitratireducens</name>
    <dbReference type="NCBI Taxonomy" id="2841698"/>
    <lineage>
        <taxon>Bacteria</taxon>
        <taxon>Bacillati</taxon>
        <taxon>Chloroflexota</taxon>
        <taxon>Anaerolineae</taxon>
        <taxon>Anaerolineales</taxon>
        <taxon>Anaerolineales incertae sedis</taxon>
        <taxon>Candidatus Desulfolinea</taxon>
    </lineage>
</organism>
<dbReference type="Proteomes" id="UP000614469">
    <property type="component" value="Unassembled WGS sequence"/>
</dbReference>
<keyword evidence="2" id="KW-0732">Signal</keyword>
<gene>
    <name evidence="3" type="ORF">H8E29_08805</name>
</gene>
<dbReference type="EMBL" id="JACNJN010000104">
    <property type="protein sequence ID" value="MBC8335349.1"/>
    <property type="molecule type" value="Genomic_DNA"/>
</dbReference>
<evidence type="ECO:0008006" key="5">
    <source>
        <dbReference type="Google" id="ProtNLM"/>
    </source>
</evidence>
<dbReference type="Gene3D" id="3.40.50.1820">
    <property type="entry name" value="alpha/beta hydrolase"/>
    <property type="match status" value="1"/>
</dbReference>
<dbReference type="InterPro" id="IPR029058">
    <property type="entry name" value="AB_hydrolase_fold"/>
</dbReference>
<evidence type="ECO:0000256" key="2">
    <source>
        <dbReference type="SAM" id="SignalP"/>
    </source>
</evidence>
<comment type="caution">
    <text evidence="3">The sequence shown here is derived from an EMBL/GenBank/DDBJ whole genome shotgun (WGS) entry which is preliminary data.</text>
</comment>
<feature type="chain" id="PRO_5035145323" description="Alpha/beta hydrolase" evidence="2">
    <location>
        <begin position="25"/>
        <end position="301"/>
    </location>
</feature>